<evidence type="ECO:0000256" key="1">
    <source>
        <dbReference type="ARBA" id="ARBA00001050"/>
    </source>
</evidence>
<dbReference type="PANTHER" id="PTHR42905">
    <property type="entry name" value="PHOSPHOENOLPYRUVATE CARBOXYLASE"/>
    <property type="match status" value="1"/>
</dbReference>
<dbReference type="CDD" id="cd00377">
    <property type="entry name" value="ICL_PEPM"/>
    <property type="match status" value="1"/>
</dbReference>
<dbReference type="Pfam" id="PF13714">
    <property type="entry name" value="PEP_mutase"/>
    <property type="match status" value="1"/>
</dbReference>
<dbReference type="PANTHER" id="PTHR42905:SF2">
    <property type="entry name" value="PHOSPHOENOLPYRUVATE CARBOXYLASE FAMILY PROTEIN"/>
    <property type="match status" value="1"/>
</dbReference>
<dbReference type="Gene3D" id="3.20.20.60">
    <property type="entry name" value="Phosphoenolpyruvate-binding domains"/>
    <property type="match status" value="1"/>
</dbReference>
<dbReference type="InterPro" id="IPR039556">
    <property type="entry name" value="ICL/PEPM"/>
</dbReference>
<dbReference type="OrthoDB" id="1923844at2759"/>
<protein>
    <recommendedName>
        <fullName evidence="4">Methylisocitrate lyase</fullName>
    </recommendedName>
</protein>
<dbReference type="InterPro" id="IPR040442">
    <property type="entry name" value="Pyrv_kinase-like_dom_sf"/>
</dbReference>
<dbReference type="STRING" id="1016849.A0A0D1Z0N4"/>
<dbReference type="GO" id="GO:0046421">
    <property type="term" value="F:methylisocitrate lyase activity"/>
    <property type="evidence" value="ECO:0007669"/>
    <property type="project" value="UniProtKB-EC"/>
</dbReference>
<dbReference type="InterPro" id="IPR015813">
    <property type="entry name" value="Pyrv/PenolPyrv_kinase-like_dom"/>
</dbReference>
<dbReference type="InterPro" id="IPR018523">
    <property type="entry name" value="Isocitrate_lyase_ph_CS"/>
</dbReference>
<dbReference type="PROSITE" id="PS00161">
    <property type="entry name" value="ISOCITRATE_LYASE"/>
    <property type="match status" value="1"/>
</dbReference>
<dbReference type="HOGENOM" id="CLU_027389_3_0_1"/>
<evidence type="ECO:0000313" key="2">
    <source>
        <dbReference type="EMBL" id="KIV80483.1"/>
    </source>
</evidence>
<dbReference type="SUPFAM" id="SSF51621">
    <property type="entry name" value="Phosphoenolpyruvate/pyruvate domain"/>
    <property type="match status" value="1"/>
</dbReference>
<evidence type="ECO:0000313" key="3">
    <source>
        <dbReference type="Proteomes" id="UP000053599"/>
    </source>
</evidence>
<dbReference type="EMBL" id="KN846953">
    <property type="protein sequence ID" value="KIV80483.1"/>
    <property type="molecule type" value="Genomic_DNA"/>
</dbReference>
<evidence type="ECO:0008006" key="4">
    <source>
        <dbReference type="Google" id="ProtNLM"/>
    </source>
</evidence>
<gene>
    <name evidence="2" type="ORF">PV11_07981</name>
</gene>
<proteinExistence type="predicted"/>
<organism evidence="2 3">
    <name type="scientific">Exophiala sideris</name>
    <dbReference type="NCBI Taxonomy" id="1016849"/>
    <lineage>
        <taxon>Eukaryota</taxon>
        <taxon>Fungi</taxon>
        <taxon>Dikarya</taxon>
        <taxon>Ascomycota</taxon>
        <taxon>Pezizomycotina</taxon>
        <taxon>Eurotiomycetes</taxon>
        <taxon>Chaetothyriomycetidae</taxon>
        <taxon>Chaetothyriales</taxon>
        <taxon>Herpotrichiellaceae</taxon>
        <taxon>Exophiala</taxon>
    </lineage>
</organism>
<accession>A0A0D1Z0N4</accession>
<sequence>MGSTGMSTRVSNATQRLRELLADRNKIIVAPGVHDGISARIALSMGFDALYMTGAGTSMSRLGWADIGLATQQDMTQQAEMLANIEPSVPLIADADTGYGGPVAIARTVSKYARAGVAALHIEDQVQEKRCGHLLGKEIVPREVFYSRIQAAVNAREELGLDIMIIARTDSRQSYGFDEAYERLQRAAEIGADIVFPEAMTSRQELADMIRLMGQTPCLLNMVSKGVTPELSVDEVKEMGFRIMIFPVAGFGGAIKGIREAFMAVKNTGREPEDLIGVHEAFELCGLNDCIELDKKAGGKSLAGLKYADRVEEEGLARAPKSSYIRPEKSSITLPNAQEQGYTRRIPPYDGDGSLYAQITKAGLQGKWRVFDTDRTLLEGFKDIFDEMVLRNNDLREGHDTTLSSTTSTQRTWCMLIRTKYTRG</sequence>
<name>A0A0D1Z0N4_9EURO</name>
<dbReference type="AlphaFoldDB" id="A0A0D1Z0N4"/>
<reference evidence="2 3" key="1">
    <citation type="submission" date="2015-01" db="EMBL/GenBank/DDBJ databases">
        <title>The Genome Sequence of Exophiala sideris CBS121828.</title>
        <authorList>
            <consortium name="The Broad Institute Genomics Platform"/>
            <person name="Cuomo C."/>
            <person name="de Hoog S."/>
            <person name="Gorbushina A."/>
            <person name="Stielow B."/>
            <person name="Teixiera M."/>
            <person name="Abouelleil A."/>
            <person name="Chapman S.B."/>
            <person name="Priest M."/>
            <person name="Young S.K."/>
            <person name="Wortman J."/>
            <person name="Nusbaum C."/>
            <person name="Birren B."/>
        </authorList>
    </citation>
    <scope>NUCLEOTIDE SEQUENCE [LARGE SCALE GENOMIC DNA]</scope>
    <source>
        <strain evidence="2 3">CBS 121828</strain>
    </source>
</reference>
<comment type="catalytic activity">
    <reaction evidence="1">
        <text>(2S,3R)-3-hydroxybutane-1,2,3-tricarboxylate = pyruvate + succinate</text>
        <dbReference type="Rhea" id="RHEA:16809"/>
        <dbReference type="ChEBI" id="CHEBI:15361"/>
        <dbReference type="ChEBI" id="CHEBI:30031"/>
        <dbReference type="ChEBI" id="CHEBI:57429"/>
        <dbReference type="EC" id="4.1.3.30"/>
    </reaction>
</comment>
<dbReference type="Proteomes" id="UP000053599">
    <property type="component" value="Unassembled WGS sequence"/>
</dbReference>